<dbReference type="PRINTS" id="PR00153">
    <property type="entry name" value="CSAPPISMRASE"/>
</dbReference>
<dbReference type="SUPFAM" id="SSF50891">
    <property type="entry name" value="Cyclophilin-like"/>
    <property type="match status" value="1"/>
</dbReference>
<dbReference type="PANTHER" id="PTHR45625">
    <property type="entry name" value="PEPTIDYL-PROLYL CIS-TRANS ISOMERASE-RELATED"/>
    <property type="match status" value="1"/>
</dbReference>
<name>A0ABU9SW43_9ALTE</name>
<comment type="function">
    <text evidence="3">PPIases accelerate the folding of proteins. It catalyzes the cis-trans isomerization of proline imidic peptide bonds in oligopeptides.</text>
</comment>
<keyword evidence="6" id="KW-1185">Reference proteome</keyword>
<feature type="domain" description="PPIase cyclophilin-type" evidence="4">
    <location>
        <begin position="34"/>
        <end position="211"/>
    </location>
</feature>
<feature type="chain" id="PRO_5045008039" description="Peptidyl-prolyl cis-trans isomerase" evidence="3">
    <location>
        <begin position="26"/>
        <end position="211"/>
    </location>
</feature>
<evidence type="ECO:0000313" key="6">
    <source>
        <dbReference type="Proteomes" id="UP001461163"/>
    </source>
</evidence>
<dbReference type="Pfam" id="PF00160">
    <property type="entry name" value="Pro_isomerase"/>
    <property type="match status" value="1"/>
</dbReference>
<feature type="signal peptide" evidence="3">
    <location>
        <begin position="1"/>
        <end position="25"/>
    </location>
</feature>
<evidence type="ECO:0000256" key="2">
    <source>
        <dbReference type="ARBA" id="ARBA00023235"/>
    </source>
</evidence>
<keyword evidence="3" id="KW-0732">Signal</keyword>
<evidence type="ECO:0000256" key="1">
    <source>
        <dbReference type="ARBA" id="ARBA00023110"/>
    </source>
</evidence>
<gene>
    <name evidence="5" type="ORF">WNY77_11860</name>
</gene>
<dbReference type="EMBL" id="JBBMQS010000006">
    <property type="protein sequence ID" value="MEM5498094.1"/>
    <property type="molecule type" value="Genomic_DNA"/>
</dbReference>
<sequence length="211" mass="22889">MAPYSRFLLLSLFLLNLTNSLFASAQTAQASQKATQQAVIQTSMGNIEIALFTQKAPVTVANFIAYIQQSAFTGGEFYRVVGPDNDQGSPPISVIQGRTNPQFEDFPPIMLETTKLSGINHTDGTLSMARGGPNTATQQFFICVGEQPSLDYGGARNPDGQGFAAFGRVMAGMDIVSKIQRNRHSKVVEDPYIKNQILAEPIKIIAITLTE</sequence>
<comment type="catalytic activity">
    <reaction evidence="3">
        <text>[protein]-peptidylproline (omega=180) = [protein]-peptidylproline (omega=0)</text>
        <dbReference type="Rhea" id="RHEA:16237"/>
        <dbReference type="Rhea" id="RHEA-COMP:10747"/>
        <dbReference type="Rhea" id="RHEA-COMP:10748"/>
        <dbReference type="ChEBI" id="CHEBI:83833"/>
        <dbReference type="ChEBI" id="CHEBI:83834"/>
        <dbReference type="EC" id="5.2.1.8"/>
    </reaction>
</comment>
<dbReference type="PANTHER" id="PTHR45625:SF4">
    <property type="entry name" value="PEPTIDYLPROLYL ISOMERASE DOMAIN AND WD REPEAT-CONTAINING PROTEIN 1"/>
    <property type="match status" value="1"/>
</dbReference>
<keyword evidence="2 3" id="KW-0413">Isomerase</keyword>
<dbReference type="InterPro" id="IPR029000">
    <property type="entry name" value="Cyclophilin-like_dom_sf"/>
</dbReference>
<dbReference type="Proteomes" id="UP001461163">
    <property type="component" value="Unassembled WGS sequence"/>
</dbReference>
<evidence type="ECO:0000313" key="5">
    <source>
        <dbReference type="EMBL" id="MEM5498094.1"/>
    </source>
</evidence>
<keyword evidence="1 3" id="KW-0697">Rotamase</keyword>
<reference evidence="5 6" key="1">
    <citation type="submission" date="2024-03" db="EMBL/GenBank/DDBJ databases">
        <title>Community enrichment and isolation of bacterial strains for fucoidan degradation.</title>
        <authorList>
            <person name="Sichert A."/>
        </authorList>
    </citation>
    <scope>NUCLEOTIDE SEQUENCE [LARGE SCALE GENOMIC DNA]</scope>
    <source>
        <strain evidence="5 6">AS12</strain>
    </source>
</reference>
<dbReference type="CDD" id="cd00317">
    <property type="entry name" value="cyclophilin"/>
    <property type="match status" value="1"/>
</dbReference>
<accession>A0ABU9SW43</accession>
<comment type="caution">
    <text evidence="5">The sequence shown here is derived from an EMBL/GenBank/DDBJ whole genome shotgun (WGS) entry which is preliminary data.</text>
</comment>
<evidence type="ECO:0000259" key="4">
    <source>
        <dbReference type="PROSITE" id="PS50072"/>
    </source>
</evidence>
<proteinExistence type="inferred from homology"/>
<dbReference type="PROSITE" id="PS50072">
    <property type="entry name" value="CSA_PPIASE_2"/>
    <property type="match status" value="1"/>
</dbReference>
<protein>
    <recommendedName>
        <fullName evidence="3">Peptidyl-prolyl cis-trans isomerase</fullName>
        <shortName evidence="3">PPIase</shortName>
        <ecNumber evidence="3">5.2.1.8</ecNumber>
    </recommendedName>
</protein>
<dbReference type="GO" id="GO:0003755">
    <property type="term" value="F:peptidyl-prolyl cis-trans isomerase activity"/>
    <property type="evidence" value="ECO:0007669"/>
    <property type="project" value="UniProtKB-EC"/>
</dbReference>
<dbReference type="InterPro" id="IPR002130">
    <property type="entry name" value="Cyclophilin-type_PPIase_dom"/>
</dbReference>
<dbReference type="EC" id="5.2.1.8" evidence="3"/>
<organism evidence="5 6">
    <name type="scientific">Paraglaciecola mesophila</name>
    <dbReference type="NCBI Taxonomy" id="197222"/>
    <lineage>
        <taxon>Bacteria</taxon>
        <taxon>Pseudomonadati</taxon>
        <taxon>Pseudomonadota</taxon>
        <taxon>Gammaproteobacteria</taxon>
        <taxon>Alteromonadales</taxon>
        <taxon>Alteromonadaceae</taxon>
        <taxon>Paraglaciecola</taxon>
    </lineage>
</organism>
<comment type="similarity">
    <text evidence="3">Belongs to the cyclophilin-type PPIase family.</text>
</comment>
<dbReference type="RefSeq" id="WP_342881806.1">
    <property type="nucleotide sequence ID" value="NZ_JBBMQS010000006.1"/>
</dbReference>
<dbReference type="InterPro" id="IPR044666">
    <property type="entry name" value="Cyclophilin_A-like"/>
</dbReference>
<dbReference type="Gene3D" id="2.40.100.10">
    <property type="entry name" value="Cyclophilin-like"/>
    <property type="match status" value="1"/>
</dbReference>
<evidence type="ECO:0000256" key="3">
    <source>
        <dbReference type="RuleBase" id="RU363019"/>
    </source>
</evidence>